<sequence>MELDDVVHQRVRLGILAVLHAADSAEFPYLKQLLELTDGNLKRHLDVLVDAGYVTTTRTESGRRRTTVTITDAGRRAFRSEIDSLRRLADLPAPPA</sequence>
<name>A0ABW3R4D2_9PSEU</name>
<reference evidence="3" key="1">
    <citation type="journal article" date="2019" name="Int. J. Syst. Evol. Microbiol.">
        <title>The Global Catalogue of Microorganisms (GCM) 10K type strain sequencing project: providing services to taxonomists for standard genome sequencing and annotation.</title>
        <authorList>
            <consortium name="The Broad Institute Genomics Platform"/>
            <consortium name="The Broad Institute Genome Sequencing Center for Infectious Disease"/>
            <person name="Wu L."/>
            <person name="Ma J."/>
        </authorList>
    </citation>
    <scope>NUCLEOTIDE SEQUENCE [LARGE SCALE GENOMIC DNA]</scope>
    <source>
        <strain evidence="3">CCUG 60214</strain>
    </source>
</reference>
<keyword evidence="3" id="KW-1185">Reference proteome</keyword>
<dbReference type="InterPro" id="IPR036390">
    <property type="entry name" value="WH_DNA-bd_sf"/>
</dbReference>
<evidence type="ECO:0000259" key="1">
    <source>
        <dbReference type="Pfam" id="PF13601"/>
    </source>
</evidence>
<comment type="caution">
    <text evidence="2">The sequence shown here is derived from an EMBL/GenBank/DDBJ whole genome shotgun (WGS) entry which is preliminary data.</text>
</comment>
<evidence type="ECO:0000313" key="2">
    <source>
        <dbReference type="EMBL" id="MFD1151902.1"/>
    </source>
</evidence>
<protein>
    <submittedName>
        <fullName evidence="2">Transcriptional regulator</fullName>
    </submittedName>
</protein>
<gene>
    <name evidence="2" type="ORF">ACFQ3T_32595</name>
</gene>
<dbReference type="Pfam" id="PF13601">
    <property type="entry name" value="HTH_34"/>
    <property type="match status" value="1"/>
</dbReference>
<organism evidence="2 3">
    <name type="scientific">Saccharothrix hoggarensis</name>
    <dbReference type="NCBI Taxonomy" id="913853"/>
    <lineage>
        <taxon>Bacteria</taxon>
        <taxon>Bacillati</taxon>
        <taxon>Actinomycetota</taxon>
        <taxon>Actinomycetes</taxon>
        <taxon>Pseudonocardiales</taxon>
        <taxon>Pseudonocardiaceae</taxon>
        <taxon>Saccharothrix</taxon>
    </lineage>
</organism>
<dbReference type="SUPFAM" id="SSF46785">
    <property type="entry name" value="Winged helix' DNA-binding domain"/>
    <property type="match status" value="1"/>
</dbReference>
<dbReference type="PANTHER" id="PTHR37318">
    <property type="entry name" value="BSL7504 PROTEIN"/>
    <property type="match status" value="1"/>
</dbReference>
<accession>A0ABW3R4D2</accession>
<dbReference type="Gene3D" id="1.10.10.10">
    <property type="entry name" value="Winged helix-like DNA-binding domain superfamily/Winged helix DNA-binding domain"/>
    <property type="match status" value="1"/>
</dbReference>
<dbReference type="EMBL" id="JBHTLK010000294">
    <property type="protein sequence ID" value="MFD1151902.1"/>
    <property type="molecule type" value="Genomic_DNA"/>
</dbReference>
<dbReference type="PANTHER" id="PTHR37318:SF1">
    <property type="entry name" value="BSL7504 PROTEIN"/>
    <property type="match status" value="1"/>
</dbReference>
<proteinExistence type="predicted"/>
<evidence type="ECO:0000313" key="3">
    <source>
        <dbReference type="Proteomes" id="UP001597168"/>
    </source>
</evidence>
<dbReference type="Proteomes" id="UP001597168">
    <property type="component" value="Unassembled WGS sequence"/>
</dbReference>
<dbReference type="RefSeq" id="WP_380729316.1">
    <property type="nucleotide sequence ID" value="NZ_JBHTLK010000294.1"/>
</dbReference>
<dbReference type="InterPro" id="IPR027395">
    <property type="entry name" value="WH_DNA-bd_dom"/>
</dbReference>
<feature type="domain" description="Winged helix DNA-binding" evidence="1">
    <location>
        <begin position="11"/>
        <end position="88"/>
    </location>
</feature>
<dbReference type="InterPro" id="IPR036388">
    <property type="entry name" value="WH-like_DNA-bd_sf"/>
</dbReference>